<evidence type="ECO:0000313" key="4">
    <source>
        <dbReference type="Proteomes" id="UP000215158"/>
    </source>
</evidence>
<feature type="region of interest" description="Disordered" evidence="2">
    <location>
        <begin position="1"/>
        <end position="25"/>
    </location>
</feature>
<protein>
    <submittedName>
        <fullName evidence="3">Conjugal transfer protein TraC</fullName>
    </submittedName>
</protein>
<sequence>MNKYEAKQQARRDRLEARADRARSASNMTYTRAEVMASAIPSGQPILRGHHSERRDRNYRARIHNTFGKAFALQDQAKELERRAAAVGKGGISSDDPEAVDKLGVKLAELEQRHERMKRTNTLIRREDRAGLAALGYTADAIEKLFRPDYRGRAGFASYELTNSSANIRRIRDRIAALEKIAERCDREEQGRGYTYREDVEDNNRAAFVFDAKPDKPVRDLMKRNGFVYSPSRSPAGKSTYVRKLTPAAINTATWLRPQLDELLTGE</sequence>
<accession>A0A248VZE0</accession>
<dbReference type="InterPro" id="IPR021944">
    <property type="entry name" value="DUF3560"/>
</dbReference>
<keyword evidence="4" id="KW-1185">Reference proteome</keyword>
<reference evidence="3 4" key="1">
    <citation type="submission" date="2017-08" db="EMBL/GenBank/DDBJ databases">
        <title>Identification and genetic characteristics of simultaneous BTEX- and naphthalene-degrading Paraburkholderia sp. BN5 isolated from petroleum-contaminated soil.</title>
        <authorList>
            <person name="Lee Y."/>
            <person name="Jeon C.O."/>
        </authorList>
    </citation>
    <scope>NUCLEOTIDE SEQUENCE [LARGE SCALE GENOMIC DNA]</scope>
    <source>
        <strain evidence="3 4">BN5</strain>
        <plasmid evidence="3 4">pBN5</plasmid>
    </source>
</reference>
<keyword evidence="1" id="KW-0175">Coiled coil</keyword>
<keyword evidence="3" id="KW-0614">Plasmid</keyword>
<dbReference type="OrthoDB" id="32195at2"/>
<proteinExistence type="predicted"/>
<feature type="coiled-coil region" evidence="1">
    <location>
        <begin position="100"/>
        <end position="127"/>
    </location>
</feature>
<dbReference type="EMBL" id="CP022995">
    <property type="protein sequence ID" value="ASW04409.1"/>
    <property type="molecule type" value="Genomic_DNA"/>
</dbReference>
<dbReference type="Pfam" id="PF12083">
    <property type="entry name" value="DUF3560"/>
    <property type="match status" value="1"/>
</dbReference>
<name>A0A248VZE0_9BURK</name>
<dbReference type="AlphaFoldDB" id="A0A248VZE0"/>
<evidence type="ECO:0000256" key="2">
    <source>
        <dbReference type="SAM" id="MobiDB-lite"/>
    </source>
</evidence>
<evidence type="ECO:0000313" key="3">
    <source>
        <dbReference type="EMBL" id="ASW04409.1"/>
    </source>
</evidence>
<dbReference type="Proteomes" id="UP000215158">
    <property type="component" value="Plasmid pBN5"/>
</dbReference>
<gene>
    <name evidence="3" type="ORF">CJU94_40415</name>
</gene>
<feature type="compositionally biased region" description="Basic and acidic residues" evidence="2">
    <location>
        <begin position="1"/>
        <end position="23"/>
    </location>
</feature>
<geneLocation type="plasmid" evidence="3 4">
    <name>pBN5</name>
</geneLocation>
<dbReference type="KEGG" id="parb:CJU94_40415"/>
<evidence type="ECO:0000256" key="1">
    <source>
        <dbReference type="SAM" id="Coils"/>
    </source>
</evidence>
<organism evidence="3 4">
    <name type="scientific">Paraburkholderia aromaticivorans</name>
    <dbReference type="NCBI Taxonomy" id="2026199"/>
    <lineage>
        <taxon>Bacteria</taxon>
        <taxon>Pseudomonadati</taxon>
        <taxon>Pseudomonadota</taxon>
        <taxon>Betaproteobacteria</taxon>
        <taxon>Burkholderiales</taxon>
        <taxon>Burkholderiaceae</taxon>
        <taxon>Paraburkholderia</taxon>
    </lineage>
</organism>
<dbReference type="RefSeq" id="WP_095424019.1">
    <property type="nucleotide sequence ID" value="NZ_CP022995.1"/>
</dbReference>